<gene>
    <name evidence="1" type="ORF">ACFFVI_03900</name>
</gene>
<evidence type="ECO:0000313" key="2">
    <source>
        <dbReference type="Proteomes" id="UP001589748"/>
    </source>
</evidence>
<dbReference type="RefSeq" id="WP_380155357.1">
    <property type="nucleotide sequence ID" value="NZ_JBHMDM010000002.1"/>
</dbReference>
<organism evidence="1 2">
    <name type="scientific">Kineococcus gynurae</name>
    <dbReference type="NCBI Taxonomy" id="452979"/>
    <lineage>
        <taxon>Bacteria</taxon>
        <taxon>Bacillati</taxon>
        <taxon>Actinomycetota</taxon>
        <taxon>Actinomycetes</taxon>
        <taxon>Kineosporiales</taxon>
        <taxon>Kineosporiaceae</taxon>
        <taxon>Kineococcus</taxon>
    </lineage>
</organism>
<proteinExistence type="predicted"/>
<accession>A0ABV5LPT5</accession>
<name>A0ABV5LPT5_9ACTN</name>
<reference evidence="1 2" key="1">
    <citation type="submission" date="2024-09" db="EMBL/GenBank/DDBJ databases">
        <authorList>
            <person name="Sun Q."/>
            <person name="Mori K."/>
        </authorList>
    </citation>
    <scope>NUCLEOTIDE SEQUENCE [LARGE SCALE GENOMIC DNA]</scope>
    <source>
        <strain evidence="1 2">TISTR 1856</strain>
    </source>
</reference>
<comment type="caution">
    <text evidence="1">The sequence shown here is derived from an EMBL/GenBank/DDBJ whole genome shotgun (WGS) entry which is preliminary data.</text>
</comment>
<keyword evidence="2" id="KW-1185">Reference proteome</keyword>
<evidence type="ECO:0000313" key="1">
    <source>
        <dbReference type="EMBL" id="MFB9376105.1"/>
    </source>
</evidence>
<sequence length="95" mass="9550">MSGRGSTVLLPGVGGAGGEGIEVLARRAEAAGESARQAVRALTAVDPTGWRSPAADRFRERLGGDVALGHRVEETCADAGRALRRLARAAAGGAG</sequence>
<dbReference type="Proteomes" id="UP001589748">
    <property type="component" value="Unassembled WGS sequence"/>
</dbReference>
<dbReference type="EMBL" id="JBHMDM010000002">
    <property type="protein sequence ID" value="MFB9376105.1"/>
    <property type="molecule type" value="Genomic_DNA"/>
</dbReference>
<protein>
    <submittedName>
        <fullName evidence="1">Uncharacterized protein</fullName>
    </submittedName>
</protein>